<proteinExistence type="predicted"/>
<keyword evidence="2" id="KW-1185">Reference proteome</keyword>
<protein>
    <submittedName>
        <fullName evidence="1">DUF6252 family protein</fullName>
    </submittedName>
</protein>
<accession>A0ABW7NFV7</accession>
<evidence type="ECO:0000313" key="1">
    <source>
        <dbReference type="EMBL" id="MFH6985925.1"/>
    </source>
</evidence>
<comment type="caution">
    <text evidence="1">The sequence shown here is derived from an EMBL/GenBank/DDBJ whole genome shotgun (WGS) entry which is preliminary data.</text>
</comment>
<gene>
    <name evidence="1" type="ORF">ACHKAR_20895</name>
</gene>
<organism evidence="1 2">
    <name type="scientific">Marinoscillum luteum</name>
    <dbReference type="NCBI Taxonomy" id="861051"/>
    <lineage>
        <taxon>Bacteria</taxon>
        <taxon>Pseudomonadati</taxon>
        <taxon>Bacteroidota</taxon>
        <taxon>Cytophagia</taxon>
        <taxon>Cytophagales</taxon>
        <taxon>Reichenbachiellaceae</taxon>
        <taxon>Marinoscillum</taxon>
    </lineage>
</organism>
<evidence type="ECO:0000313" key="2">
    <source>
        <dbReference type="Proteomes" id="UP001610063"/>
    </source>
</evidence>
<dbReference type="Proteomes" id="UP001610063">
    <property type="component" value="Unassembled WGS sequence"/>
</dbReference>
<reference evidence="1 2" key="1">
    <citation type="journal article" date="2013" name="Int. J. Syst. Evol. Microbiol.">
        <title>Marinoscillum luteum sp. nov., isolated from marine sediment.</title>
        <authorList>
            <person name="Cha I.T."/>
            <person name="Park S.J."/>
            <person name="Kim S.J."/>
            <person name="Kim J.G."/>
            <person name="Jung M.Y."/>
            <person name="Shin K.S."/>
            <person name="Kwon K.K."/>
            <person name="Yang S.H."/>
            <person name="Seo Y.S."/>
            <person name="Rhee S.K."/>
        </authorList>
    </citation>
    <scope>NUCLEOTIDE SEQUENCE [LARGE SCALE GENOMIC DNA]</scope>
    <source>
        <strain evidence="1 2">KCTC 23939</strain>
    </source>
</reference>
<sequence length="176" mass="19612">MKTLLIIVLFISLGLCISCDLGLGMHEPTELEKLPPLTTTGENTFGCLVHGEAFVVTNTSRMSAIYQGINQRALSLSGEIDNSEVDENVSMFIGNTIKEGEKYQLDNATTHKGKYDNQIGNCIYETSSIFQGYIYISKLDSLDYLLAGTFEFDAYSKDCQDTVRITDGRFDMQYIP</sequence>
<dbReference type="RefSeq" id="WP_395419380.1">
    <property type="nucleotide sequence ID" value="NZ_JBIPKE010000020.1"/>
</dbReference>
<dbReference type="EMBL" id="JBIPKE010000020">
    <property type="protein sequence ID" value="MFH6985925.1"/>
    <property type="molecule type" value="Genomic_DNA"/>
</dbReference>
<dbReference type="InterPro" id="IPR046219">
    <property type="entry name" value="DUF6252"/>
</dbReference>
<name>A0ABW7NFV7_9BACT</name>
<dbReference type="Pfam" id="PF19765">
    <property type="entry name" value="DUF6252"/>
    <property type="match status" value="1"/>
</dbReference>